<organism evidence="1 2">
    <name type="scientific">Ambrosiozyma monospora</name>
    <name type="common">Yeast</name>
    <name type="synonym">Endomycopsis monosporus</name>
    <dbReference type="NCBI Taxonomy" id="43982"/>
    <lineage>
        <taxon>Eukaryota</taxon>
        <taxon>Fungi</taxon>
        <taxon>Dikarya</taxon>
        <taxon>Ascomycota</taxon>
        <taxon>Saccharomycotina</taxon>
        <taxon>Pichiomycetes</taxon>
        <taxon>Pichiales</taxon>
        <taxon>Pichiaceae</taxon>
        <taxon>Ambrosiozyma</taxon>
    </lineage>
</organism>
<dbReference type="Proteomes" id="UP001165064">
    <property type="component" value="Unassembled WGS sequence"/>
</dbReference>
<proteinExistence type="predicted"/>
<protein>
    <submittedName>
        <fullName evidence="1">Unnamed protein product</fullName>
    </submittedName>
</protein>
<accession>A0ACB5T6W9</accession>
<reference evidence="1" key="1">
    <citation type="submission" date="2023-04" db="EMBL/GenBank/DDBJ databases">
        <title>Ambrosiozyma monospora NBRC 10751.</title>
        <authorList>
            <person name="Ichikawa N."/>
            <person name="Sato H."/>
            <person name="Tonouchi N."/>
        </authorList>
    </citation>
    <scope>NUCLEOTIDE SEQUENCE</scope>
    <source>
        <strain evidence="1">NBRC 10751</strain>
    </source>
</reference>
<evidence type="ECO:0000313" key="2">
    <source>
        <dbReference type="Proteomes" id="UP001165064"/>
    </source>
</evidence>
<sequence>MLNPNQYDQYPSEIQLNRVEPCHIDAGVLAQLSPGSRSFVFELCMEIAGKVIGLDAHEHSHITFQTSAPFTAG</sequence>
<keyword evidence="2" id="KW-1185">Reference proteome</keyword>
<comment type="caution">
    <text evidence="1">The sequence shown here is derived from an EMBL/GenBank/DDBJ whole genome shotgun (WGS) entry which is preliminary data.</text>
</comment>
<gene>
    <name evidence="1" type="ORF">Amon02_000574900</name>
</gene>
<name>A0ACB5T6W9_AMBMO</name>
<evidence type="ECO:0000313" key="1">
    <source>
        <dbReference type="EMBL" id="GME82788.1"/>
    </source>
</evidence>
<dbReference type="EMBL" id="BSXS01004324">
    <property type="protein sequence ID" value="GME82788.1"/>
    <property type="molecule type" value="Genomic_DNA"/>
</dbReference>